<keyword evidence="7 9" id="KW-0368">Histidine biosynthesis</keyword>
<feature type="active site" description="Proton acceptor" evidence="9">
    <location>
        <position position="8"/>
    </location>
</feature>
<evidence type="ECO:0000256" key="9">
    <source>
        <dbReference type="HAMAP-Rule" id="MF_01014"/>
    </source>
</evidence>
<comment type="similarity">
    <text evidence="4 9 10">Belongs to the HisA/HisF family.</text>
</comment>
<dbReference type="InterPro" id="IPR013785">
    <property type="entry name" value="Aldolase_TIM"/>
</dbReference>
<dbReference type="EMBL" id="QFQB01000011">
    <property type="protein sequence ID" value="PZQ47644.1"/>
    <property type="molecule type" value="Genomic_DNA"/>
</dbReference>
<dbReference type="CDD" id="cd04732">
    <property type="entry name" value="HisA"/>
    <property type="match status" value="1"/>
</dbReference>
<keyword evidence="6 9" id="KW-0028">Amino-acid biosynthesis</keyword>
<evidence type="ECO:0000256" key="2">
    <source>
        <dbReference type="ARBA" id="ARBA00004496"/>
    </source>
</evidence>
<dbReference type="InterPro" id="IPR006062">
    <property type="entry name" value="His_biosynth"/>
</dbReference>
<comment type="caution">
    <text evidence="12">The sequence shown here is derived from an EMBL/GenBank/DDBJ whole genome shotgun (WGS) entry which is preliminary data.</text>
</comment>
<keyword evidence="5 9" id="KW-0963">Cytoplasm</keyword>
<dbReference type="SUPFAM" id="SSF51366">
    <property type="entry name" value="Ribulose-phoshate binding barrel"/>
    <property type="match status" value="1"/>
</dbReference>
<dbReference type="AlphaFoldDB" id="A0A2W5N3I0"/>
<evidence type="ECO:0000256" key="6">
    <source>
        <dbReference type="ARBA" id="ARBA00022605"/>
    </source>
</evidence>
<dbReference type="FunFam" id="3.20.20.70:FF:000009">
    <property type="entry name" value="1-(5-phosphoribosyl)-5-[(5-phosphoribosylamino)methylideneamino] imidazole-4-carboxamide isomerase"/>
    <property type="match status" value="1"/>
</dbReference>
<dbReference type="GO" id="GO:0005737">
    <property type="term" value="C:cytoplasm"/>
    <property type="evidence" value="ECO:0007669"/>
    <property type="project" value="UniProtKB-SubCell"/>
</dbReference>
<dbReference type="HAMAP" id="MF_01014">
    <property type="entry name" value="HisA"/>
    <property type="match status" value="1"/>
</dbReference>
<evidence type="ECO:0000256" key="4">
    <source>
        <dbReference type="ARBA" id="ARBA00009667"/>
    </source>
</evidence>
<dbReference type="Pfam" id="PF00977">
    <property type="entry name" value="His_biosynth"/>
    <property type="match status" value="1"/>
</dbReference>
<dbReference type="GO" id="GO:0000105">
    <property type="term" value="P:L-histidine biosynthetic process"/>
    <property type="evidence" value="ECO:0007669"/>
    <property type="project" value="UniProtKB-UniRule"/>
</dbReference>
<comment type="subcellular location">
    <subcellularLocation>
        <location evidence="2 9 11">Cytoplasm</location>
    </subcellularLocation>
</comment>
<dbReference type="GO" id="GO:0000162">
    <property type="term" value="P:L-tryptophan biosynthetic process"/>
    <property type="evidence" value="ECO:0007669"/>
    <property type="project" value="TreeGrafter"/>
</dbReference>
<accession>A0A2W5N3I0</accession>
<dbReference type="PANTHER" id="PTHR43090:SF2">
    <property type="entry name" value="1-(5-PHOSPHORIBOSYL)-5-[(5-PHOSPHORIBOSYLAMINO)METHYLIDENEAMINO] IMIDAZOLE-4-CARBOXAMIDE ISOMERASE"/>
    <property type="match status" value="1"/>
</dbReference>
<dbReference type="Gene3D" id="3.20.20.70">
    <property type="entry name" value="Aldolase class I"/>
    <property type="match status" value="1"/>
</dbReference>
<dbReference type="EC" id="5.3.1.16" evidence="9 11"/>
<sequence>MIIYPAIDLKDGKCVRLHKGDMNAATIYNDDPASQAVEWARAGFAWLHVVDLNGAVDGKPVNVEAVRAIIEAADLPVQLGGGIRSLKQIGDWLDEGVSRVILGTVAVKNPSLVREACAHFPGQIVVGIDARASRVAVEGWVEESDMEVNDLATMFEDAGVSAIIYTDIDRDGTGQGLNMASTIALAQSTAIPVIASGGVASLADVRAVRSAEQYGVTGMIIGTALYDGAISPAMALREAL</sequence>
<keyword evidence="8 9" id="KW-0413">Isomerase</keyword>
<protein>
    <recommendedName>
        <fullName evidence="9 11">1-(5-phosphoribosyl)-5-[(5-phosphoribosylamino)methylideneamino] imidazole-4-carboxamide isomerase</fullName>
        <ecNumber evidence="9 11">5.3.1.16</ecNumber>
    </recommendedName>
    <alternativeName>
        <fullName evidence="9">Phosphoribosylformimino-5-aminoimidazole carboxamide ribotide isomerase</fullName>
    </alternativeName>
</protein>
<evidence type="ECO:0000256" key="1">
    <source>
        <dbReference type="ARBA" id="ARBA00000901"/>
    </source>
</evidence>
<evidence type="ECO:0000256" key="8">
    <source>
        <dbReference type="ARBA" id="ARBA00023235"/>
    </source>
</evidence>
<organism evidence="12 13">
    <name type="scientific">Micavibrio aeruginosavorus</name>
    <dbReference type="NCBI Taxonomy" id="349221"/>
    <lineage>
        <taxon>Bacteria</taxon>
        <taxon>Pseudomonadati</taxon>
        <taxon>Bdellovibrionota</taxon>
        <taxon>Bdellovibrionia</taxon>
        <taxon>Bdellovibrionales</taxon>
        <taxon>Pseudobdellovibrionaceae</taxon>
        <taxon>Micavibrio</taxon>
    </lineage>
</organism>
<evidence type="ECO:0000313" key="12">
    <source>
        <dbReference type="EMBL" id="PZQ47644.1"/>
    </source>
</evidence>
<name>A0A2W5N3I0_9BACT</name>
<dbReference type="GO" id="GO:0003949">
    <property type="term" value="F:1-(5-phosphoribosyl)-5-[(5-phosphoribosylamino)methylideneamino]imidazole-4-carboxamide isomerase activity"/>
    <property type="evidence" value="ECO:0007669"/>
    <property type="project" value="UniProtKB-UniRule"/>
</dbReference>
<proteinExistence type="inferred from homology"/>
<evidence type="ECO:0000313" key="13">
    <source>
        <dbReference type="Proteomes" id="UP000249417"/>
    </source>
</evidence>
<dbReference type="Proteomes" id="UP000249417">
    <property type="component" value="Unassembled WGS sequence"/>
</dbReference>
<dbReference type="InterPro" id="IPR044524">
    <property type="entry name" value="Isoase_HisA-like"/>
</dbReference>
<reference evidence="12 13" key="1">
    <citation type="submission" date="2017-08" db="EMBL/GenBank/DDBJ databases">
        <title>Infants hospitalized years apart are colonized by the same room-sourced microbial strains.</title>
        <authorList>
            <person name="Brooks B."/>
            <person name="Olm M.R."/>
            <person name="Firek B.A."/>
            <person name="Baker R."/>
            <person name="Thomas B.C."/>
            <person name="Morowitz M.J."/>
            <person name="Banfield J.F."/>
        </authorList>
    </citation>
    <scope>NUCLEOTIDE SEQUENCE [LARGE SCALE GENOMIC DNA]</scope>
    <source>
        <strain evidence="12">S2_005_002_R2_29</strain>
    </source>
</reference>
<dbReference type="InterPro" id="IPR011060">
    <property type="entry name" value="RibuloseP-bd_barrel"/>
</dbReference>
<evidence type="ECO:0000256" key="10">
    <source>
        <dbReference type="RuleBase" id="RU003657"/>
    </source>
</evidence>
<dbReference type="InterPro" id="IPR023016">
    <property type="entry name" value="HisA/PriA"/>
</dbReference>
<dbReference type="UniPathway" id="UPA00031">
    <property type="reaction ID" value="UER00009"/>
</dbReference>
<comment type="pathway">
    <text evidence="3 9 11">Amino-acid biosynthesis; L-histidine biosynthesis; L-histidine from 5-phospho-alpha-D-ribose 1-diphosphate: step 4/9.</text>
</comment>
<feature type="active site" description="Proton donor" evidence="9">
    <location>
        <position position="129"/>
    </location>
</feature>
<evidence type="ECO:0000256" key="11">
    <source>
        <dbReference type="RuleBase" id="RU003658"/>
    </source>
</evidence>
<evidence type="ECO:0000256" key="3">
    <source>
        <dbReference type="ARBA" id="ARBA00005133"/>
    </source>
</evidence>
<evidence type="ECO:0000256" key="7">
    <source>
        <dbReference type="ARBA" id="ARBA00023102"/>
    </source>
</evidence>
<dbReference type="InterPro" id="IPR006063">
    <property type="entry name" value="HisA_bact_arch"/>
</dbReference>
<gene>
    <name evidence="9 12" type="primary">hisA</name>
    <name evidence="12" type="ORF">DI551_02940</name>
</gene>
<dbReference type="PANTHER" id="PTHR43090">
    <property type="entry name" value="1-(5-PHOSPHORIBOSYL)-5-[(5-PHOSPHORIBOSYLAMINO)METHYLIDENEAMINO] IMIDAZOLE-4-CARBOXAMIDE ISOMERASE"/>
    <property type="match status" value="1"/>
</dbReference>
<dbReference type="NCBIfam" id="TIGR00007">
    <property type="entry name" value="1-(5-phosphoribosyl)-5-[(5-phosphoribosylamino)methylideneamino]imidazole-4-carboxamide isomerase"/>
    <property type="match status" value="1"/>
</dbReference>
<evidence type="ECO:0000256" key="5">
    <source>
        <dbReference type="ARBA" id="ARBA00022490"/>
    </source>
</evidence>
<comment type="catalytic activity">
    <reaction evidence="1 9 11">
        <text>1-(5-phospho-beta-D-ribosyl)-5-[(5-phospho-beta-D-ribosylamino)methylideneamino]imidazole-4-carboxamide = 5-[(5-phospho-1-deoxy-D-ribulos-1-ylimino)methylamino]-1-(5-phospho-beta-D-ribosyl)imidazole-4-carboxamide</text>
        <dbReference type="Rhea" id="RHEA:15469"/>
        <dbReference type="ChEBI" id="CHEBI:58435"/>
        <dbReference type="ChEBI" id="CHEBI:58525"/>
        <dbReference type="EC" id="5.3.1.16"/>
    </reaction>
</comment>